<reference evidence="2" key="1">
    <citation type="journal article" date="2022" name="bioRxiv">
        <title>Sequencing and chromosome-scale assembly of the giantPleurodeles waltlgenome.</title>
        <authorList>
            <person name="Brown T."/>
            <person name="Elewa A."/>
            <person name="Iarovenko S."/>
            <person name="Subramanian E."/>
            <person name="Araus A.J."/>
            <person name="Petzold A."/>
            <person name="Susuki M."/>
            <person name="Suzuki K.-i.T."/>
            <person name="Hayashi T."/>
            <person name="Toyoda A."/>
            <person name="Oliveira C."/>
            <person name="Osipova E."/>
            <person name="Leigh N.D."/>
            <person name="Simon A."/>
            <person name="Yun M.H."/>
        </authorList>
    </citation>
    <scope>NUCLEOTIDE SEQUENCE</scope>
    <source>
        <strain evidence="2">20211129_DDA</strain>
        <tissue evidence="2">Liver</tissue>
    </source>
</reference>
<proteinExistence type="predicted"/>
<dbReference type="EMBL" id="JANPWB010000015">
    <property type="protein sequence ID" value="KAJ1088785.1"/>
    <property type="molecule type" value="Genomic_DNA"/>
</dbReference>
<organism evidence="2 3">
    <name type="scientific">Pleurodeles waltl</name>
    <name type="common">Iberian ribbed newt</name>
    <dbReference type="NCBI Taxonomy" id="8319"/>
    <lineage>
        <taxon>Eukaryota</taxon>
        <taxon>Metazoa</taxon>
        <taxon>Chordata</taxon>
        <taxon>Craniata</taxon>
        <taxon>Vertebrata</taxon>
        <taxon>Euteleostomi</taxon>
        <taxon>Amphibia</taxon>
        <taxon>Batrachia</taxon>
        <taxon>Caudata</taxon>
        <taxon>Salamandroidea</taxon>
        <taxon>Salamandridae</taxon>
        <taxon>Pleurodelinae</taxon>
        <taxon>Pleurodeles</taxon>
    </lineage>
</organism>
<comment type="caution">
    <text evidence="2">The sequence shown here is derived from an EMBL/GenBank/DDBJ whole genome shotgun (WGS) entry which is preliminary data.</text>
</comment>
<feature type="region of interest" description="Disordered" evidence="1">
    <location>
        <begin position="52"/>
        <end position="71"/>
    </location>
</feature>
<name>A0AAV7LB69_PLEWA</name>
<evidence type="ECO:0000313" key="2">
    <source>
        <dbReference type="EMBL" id="KAJ1088785.1"/>
    </source>
</evidence>
<evidence type="ECO:0000256" key="1">
    <source>
        <dbReference type="SAM" id="MobiDB-lite"/>
    </source>
</evidence>
<gene>
    <name evidence="2" type="ORF">NDU88_001940</name>
</gene>
<accession>A0AAV7LB69</accession>
<dbReference type="AlphaFoldDB" id="A0AAV7LB69"/>
<dbReference type="Proteomes" id="UP001066276">
    <property type="component" value="Chromosome 11"/>
</dbReference>
<evidence type="ECO:0000313" key="3">
    <source>
        <dbReference type="Proteomes" id="UP001066276"/>
    </source>
</evidence>
<sequence length="125" mass="14458">MHMARRLDMHKWKYTAINVARKNRDALRRQIHECWDSGRNGGNQTGYLEKQTRQLQPRHGWKGPRMSHIGNQHTLIQGGNVQAPTNYSGALQLLEFVGSCKGELHVVGKQQAAWRKQTHRRPEAR</sequence>
<keyword evidence="3" id="KW-1185">Reference proteome</keyword>
<protein>
    <submittedName>
        <fullName evidence="2">Uncharacterized protein</fullName>
    </submittedName>
</protein>